<dbReference type="EMBL" id="JBHMAA010000003">
    <property type="protein sequence ID" value="MFB9947517.1"/>
    <property type="molecule type" value="Genomic_DNA"/>
</dbReference>
<evidence type="ECO:0000313" key="7">
    <source>
        <dbReference type="Proteomes" id="UP001589692"/>
    </source>
</evidence>
<keyword evidence="3" id="KW-0378">Hydrolase</keyword>
<evidence type="ECO:0000256" key="1">
    <source>
        <dbReference type="ARBA" id="ARBA00001947"/>
    </source>
</evidence>
<feature type="domain" description="Succinylglutamate desuccinylase/Aspartoacylase catalytic" evidence="5">
    <location>
        <begin position="46"/>
        <end position="233"/>
    </location>
</feature>
<dbReference type="CDD" id="cd06252">
    <property type="entry name" value="M14_ASTE_ASPA-like"/>
    <property type="match status" value="1"/>
</dbReference>
<dbReference type="RefSeq" id="WP_377255113.1">
    <property type="nucleotide sequence ID" value="NZ_JBHMAA010000003.1"/>
</dbReference>
<name>A0ABV6AAE7_9HYPH</name>
<dbReference type="Gene3D" id="3.40.630.10">
    <property type="entry name" value="Zn peptidases"/>
    <property type="match status" value="1"/>
</dbReference>
<dbReference type="SUPFAM" id="SSF53187">
    <property type="entry name" value="Zn-dependent exopeptidases"/>
    <property type="match status" value="1"/>
</dbReference>
<dbReference type="InterPro" id="IPR053138">
    <property type="entry name" value="N-alpha-Ac-DABA_deacetylase"/>
</dbReference>
<dbReference type="InterPro" id="IPR043795">
    <property type="entry name" value="N-alpha-Ac-DABA-like"/>
</dbReference>
<keyword evidence="2" id="KW-0479">Metal-binding</keyword>
<comment type="cofactor">
    <cofactor evidence="1">
        <name>Zn(2+)</name>
        <dbReference type="ChEBI" id="CHEBI:29105"/>
    </cofactor>
</comment>
<reference evidence="6 7" key="1">
    <citation type="submission" date="2024-09" db="EMBL/GenBank/DDBJ databases">
        <authorList>
            <person name="Sun Q."/>
            <person name="Mori K."/>
        </authorList>
    </citation>
    <scope>NUCLEOTIDE SEQUENCE [LARGE SCALE GENOMIC DNA]</scope>
    <source>
        <strain evidence="6 7">TBRC 4938</strain>
    </source>
</reference>
<dbReference type="PANTHER" id="PTHR37326">
    <property type="entry name" value="BLL3975 PROTEIN"/>
    <property type="match status" value="1"/>
</dbReference>
<sequence>MKGFRLDIDLDGEGRHDGYLRVKSSSEHSPFGISMVPITSIRRGAGPCVIVIGGCHGDEYEGQLIVRSLLARITPEAVDGQIIVLPAANPAAVRAGRRYAPADNGNLNTAFPGKVDGTATQRIAHFMETVLLPRADLVIDIHSGGKPIDYFPSAMLSGAVEGTRRDELVTLAKSFGLPVAFFVDEEDQTPSSILGACDKAGVLNISAEIGGGGSVERRDLDRGLAGVLRVLAHVGLLAPPHPADVEKVSFMRRLPVSATVLAPQDGLFEPKVELGDTVEAGELAGYLHDVGAPWKPPAEVRFTDSGFVLCRRLAVMVEAGDGLFKLAVPMEV</sequence>
<protein>
    <submittedName>
        <fullName evidence="6">Succinylglutamate desuccinylase/aspartoacylase family protein</fullName>
    </submittedName>
</protein>
<keyword evidence="4" id="KW-0862">Zinc</keyword>
<evidence type="ECO:0000256" key="4">
    <source>
        <dbReference type="ARBA" id="ARBA00022833"/>
    </source>
</evidence>
<evidence type="ECO:0000313" key="6">
    <source>
        <dbReference type="EMBL" id="MFB9947517.1"/>
    </source>
</evidence>
<dbReference type="Pfam" id="PF24827">
    <property type="entry name" value="AstE_AspA_cat"/>
    <property type="match status" value="1"/>
</dbReference>
<dbReference type="PIRSF" id="PIRSF039012">
    <property type="entry name" value="ASP"/>
    <property type="match status" value="1"/>
</dbReference>
<accession>A0ABV6AAE7</accession>
<evidence type="ECO:0000256" key="2">
    <source>
        <dbReference type="ARBA" id="ARBA00022723"/>
    </source>
</evidence>
<keyword evidence="7" id="KW-1185">Reference proteome</keyword>
<comment type="caution">
    <text evidence="6">The sequence shown here is derived from an EMBL/GenBank/DDBJ whole genome shotgun (WGS) entry which is preliminary data.</text>
</comment>
<dbReference type="Proteomes" id="UP001589692">
    <property type="component" value="Unassembled WGS sequence"/>
</dbReference>
<evidence type="ECO:0000256" key="3">
    <source>
        <dbReference type="ARBA" id="ARBA00022801"/>
    </source>
</evidence>
<dbReference type="PANTHER" id="PTHR37326:SF1">
    <property type="entry name" value="BLL3975 PROTEIN"/>
    <property type="match status" value="1"/>
</dbReference>
<proteinExistence type="predicted"/>
<gene>
    <name evidence="6" type="ORF">ACFFP0_01595</name>
</gene>
<organism evidence="6 7">
    <name type="scientific">Rhizobium puerariae</name>
    <dbReference type="NCBI Taxonomy" id="1585791"/>
    <lineage>
        <taxon>Bacteria</taxon>
        <taxon>Pseudomonadati</taxon>
        <taxon>Pseudomonadota</taxon>
        <taxon>Alphaproteobacteria</taxon>
        <taxon>Hyphomicrobiales</taxon>
        <taxon>Rhizobiaceae</taxon>
        <taxon>Rhizobium/Agrobacterium group</taxon>
        <taxon>Rhizobium</taxon>
    </lineage>
</organism>
<dbReference type="InterPro" id="IPR055438">
    <property type="entry name" value="AstE_AspA_cat"/>
</dbReference>
<evidence type="ECO:0000259" key="5">
    <source>
        <dbReference type="Pfam" id="PF24827"/>
    </source>
</evidence>